<feature type="compositionally biased region" description="Gly residues" evidence="2">
    <location>
        <begin position="119"/>
        <end position="128"/>
    </location>
</feature>
<dbReference type="EMBL" id="JAJAGQ010000003">
    <property type="protein sequence ID" value="KAJ8567451.1"/>
    <property type="molecule type" value="Genomic_DNA"/>
</dbReference>
<dbReference type="Proteomes" id="UP001152561">
    <property type="component" value="Unassembled WGS sequence"/>
</dbReference>
<gene>
    <name evidence="4" type="ORF">K7X08_019659</name>
</gene>
<accession>A0A9Q1RQU0</accession>
<feature type="compositionally biased region" description="Polar residues" evidence="2">
    <location>
        <begin position="106"/>
        <end position="115"/>
    </location>
</feature>
<organism evidence="4 5">
    <name type="scientific">Anisodus acutangulus</name>
    <dbReference type="NCBI Taxonomy" id="402998"/>
    <lineage>
        <taxon>Eukaryota</taxon>
        <taxon>Viridiplantae</taxon>
        <taxon>Streptophyta</taxon>
        <taxon>Embryophyta</taxon>
        <taxon>Tracheophyta</taxon>
        <taxon>Spermatophyta</taxon>
        <taxon>Magnoliopsida</taxon>
        <taxon>eudicotyledons</taxon>
        <taxon>Gunneridae</taxon>
        <taxon>Pentapetalae</taxon>
        <taxon>asterids</taxon>
        <taxon>lamiids</taxon>
        <taxon>Solanales</taxon>
        <taxon>Solanaceae</taxon>
        <taxon>Solanoideae</taxon>
        <taxon>Hyoscyameae</taxon>
        <taxon>Anisodus</taxon>
    </lineage>
</organism>
<feature type="domain" description="Wall-associated receptor kinase C-terminal" evidence="3">
    <location>
        <begin position="13"/>
        <end position="87"/>
    </location>
</feature>
<dbReference type="AlphaFoldDB" id="A0A9Q1RQU0"/>
<keyword evidence="1" id="KW-0325">Glycoprotein</keyword>
<evidence type="ECO:0000256" key="2">
    <source>
        <dbReference type="SAM" id="MobiDB-lite"/>
    </source>
</evidence>
<dbReference type="Pfam" id="PF14380">
    <property type="entry name" value="WAK_assoc"/>
    <property type="match status" value="1"/>
</dbReference>
<sequence length="291" mass="30345">MSYKNGFAIGSNEGDGTCHASIVVPGRKDQFSSGGIIGDLGALKELLEQGFDVRWKVDSSQCKDCEKIGGRCGFDVDAKVFSCLCPDDQYSSSSKNVCTKGYPGTGNSKPISSLATPSGDGGKYGGGTTSTAGKGERAASTGEGTSRRTKRTKGSAGDAETMGESILESEDGCEKKRIGKHKKEWHQMNAQGNMGAPGDVGMTMQQSSTHGQPIKAFNQIEARVDTIGKVVMQNPGNPIDHTIPFGTVNLSDVFNPLSQQWVTAVGDGGGADKGQSSRPVDAGGTIPNIVK</sequence>
<dbReference type="OrthoDB" id="4062651at2759"/>
<reference evidence="5" key="1">
    <citation type="journal article" date="2023" name="Proc. Natl. Acad. Sci. U.S.A.">
        <title>Genomic and structural basis for evolution of tropane alkaloid biosynthesis.</title>
        <authorList>
            <person name="Wanga Y.-J."/>
            <person name="Taina T."/>
            <person name="Yua J.-Y."/>
            <person name="Lia J."/>
            <person name="Xua B."/>
            <person name="Chenc J."/>
            <person name="D'Auriad J.C."/>
            <person name="Huanga J.-P."/>
            <person name="Huanga S.-X."/>
        </authorList>
    </citation>
    <scope>NUCLEOTIDE SEQUENCE [LARGE SCALE GENOMIC DNA]</scope>
    <source>
        <strain evidence="5">cv. KIB-2019</strain>
    </source>
</reference>
<dbReference type="InterPro" id="IPR032872">
    <property type="entry name" value="WAK_assoc_C"/>
</dbReference>
<evidence type="ECO:0000313" key="5">
    <source>
        <dbReference type="Proteomes" id="UP001152561"/>
    </source>
</evidence>
<keyword evidence="5" id="KW-1185">Reference proteome</keyword>
<dbReference type="PANTHER" id="PTHR33138">
    <property type="entry name" value="OS01G0690200 PROTEIN"/>
    <property type="match status" value="1"/>
</dbReference>
<feature type="region of interest" description="Disordered" evidence="2">
    <location>
        <begin position="106"/>
        <end position="162"/>
    </location>
</feature>
<proteinExistence type="predicted"/>
<evidence type="ECO:0000259" key="3">
    <source>
        <dbReference type="Pfam" id="PF14380"/>
    </source>
</evidence>
<feature type="region of interest" description="Disordered" evidence="2">
    <location>
        <begin position="266"/>
        <end position="291"/>
    </location>
</feature>
<name>A0A9Q1RQU0_9SOLA</name>
<dbReference type="PANTHER" id="PTHR33138:SF11">
    <property type="entry name" value="KINASE-LIKE PROTEIN"/>
    <property type="match status" value="1"/>
</dbReference>
<evidence type="ECO:0000256" key="1">
    <source>
        <dbReference type="ARBA" id="ARBA00023180"/>
    </source>
</evidence>
<comment type="caution">
    <text evidence="4">The sequence shown here is derived from an EMBL/GenBank/DDBJ whole genome shotgun (WGS) entry which is preliminary data.</text>
</comment>
<evidence type="ECO:0000313" key="4">
    <source>
        <dbReference type="EMBL" id="KAJ8567451.1"/>
    </source>
</evidence>
<protein>
    <recommendedName>
        <fullName evidence="3">Wall-associated receptor kinase C-terminal domain-containing protein</fullName>
    </recommendedName>
</protein>